<dbReference type="AlphaFoldDB" id="A0AAV7CTE0"/>
<reference evidence="1" key="1">
    <citation type="thesis" date="2020" institute="ProQuest LLC" country="789 East Eisenhower Parkway, Ann Arbor, MI, USA">
        <title>Comparative Genomics and Chromosome Evolution.</title>
        <authorList>
            <person name="Mudd A.B."/>
        </authorList>
    </citation>
    <scope>NUCLEOTIDE SEQUENCE</scope>
    <source>
        <strain evidence="1">237g6f4</strain>
        <tissue evidence="1">Blood</tissue>
    </source>
</reference>
<evidence type="ECO:0008006" key="3">
    <source>
        <dbReference type="Google" id="ProtNLM"/>
    </source>
</evidence>
<dbReference type="EMBL" id="WNYA01000002">
    <property type="protein sequence ID" value="KAG8588387.1"/>
    <property type="molecule type" value="Genomic_DNA"/>
</dbReference>
<organism evidence="1 2">
    <name type="scientific">Engystomops pustulosus</name>
    <name type="common">Tungara frog</name>
    <name type="synonym">Physalaemus pustulosus</name>
    <dbReference type="NCBI Taxonomy" id="76066"/>
    <lineage>
        <taxon>Eukaryota</taxon>
        <taxon>Metazoa</taxon>
        <taxon>Chordata</taxon>
        <taxon>Craniata</taxon>
        <taxon>Vertebrata</taxon>
        <taxon>Euteleostomi</taxon>
        <taxon>Amphibia</taxon>
        <taxon>Batrachia</taxon>
        <taxon>Anura</taxon>
        <taxon>Neobatrachia</taxon>
        <taxon>Hyloidea</taxon>
        <taxon>Leptodactylidae</taxon>
        <taxon>Leiuperinae</taxon>
        <taxon>Engystomops</taxon>
    </lineage>
</organism>
<dbReference type="Proteomes" id="UP000824782">
    <property type="component" value="Unassembled WGS sequence"/>
</dbReference>
<accession>A0AAV7CTE0</accession>
<evidence type="ECO:0000313" key="1">
    <source>
        <dbReference type="EMBL" id="KAG8588387.1"/>
    </source>
</evidence>
<evidence type="ECO:0000313" key="2">
    <source>
        <dbReference type="Proteomes" id="UP000824782"/>
    </source>
</evidence>
<keyword evidence="2" id="KW-1185">Reference proteome</keyword>
<sequence length="94" mass="11069">MCSLLQRYKEDKGQCFGLNSGLFLMKISWSCGTLELLDFFETFVGVLMRSDIVLNEELQSDYIFIIYDFEFGLVELSMTVRSSLLHRRVQHLRF</sequence>
<gene>
    <name evidence="1" type="ORF">GDO81_005966</name>
</gene>
<protein>
    <recommendedName>
        <fullName evidence="3">Coatomer subunit zeta</fullName>
    </recommendedName>
</protein>
<proteinExistence type="predicted"/>
<comment type="caution">
    <text evidence="1">The sequence shown here is derived from an EMBL/GenBank/DDBJ whole genome shotgun (WGS) entry which is preliminary data.</text>
</comment>
<name>A0AAV7CTE0_ENGPU</name>